<sequence length="148" mass="15443">MDGLRENSVARGVAVLLLLCVVVLYAEGQLDGPCLIDCGKKVVVCAEKCGVDGGDDSCFRECGSKNIDCVNSCMRSNLPPKSNVLMHVEGQQVGQCLIGCGQKVVSCSIDCGIKGGAAVPCYQECGNENIGCVTSCLGTRSMPNDKCD</sequence>
<dbReference type="Proteomes" id="UP001604336">
    <property type="component" value="Unassembled WGS sequence"/>
</dbReference>
<evidence type="ECO:0000256" key="1">
    <source>
        <dbReference type="SAM" id="SignalP"/>
    </source>
</evidence>
<feature type="chain" id="PRO_5044740921" evidence="1">
    <location>
        <begin position="29"/>
        <end position="148"/>
    </location>
</feature>
<accession>A0ABD1TDW5</accession>
<evidence type="ECO:0000313" key="3">
    <source>
        <dbReference type="Proteomes" id="UP001604336"/>
    </source>
</evidence>
<proteinExistence type="predicted"/>
<dbReference type="EMBL" id="JBFOLK010000005">
    <property type="protein sequence ID" value="KAL2510931.1"/>
    <property type="molecule type" value="Genomic_DNA"/>
</dbReference>
<reference evidence="3" key="1">
    <citation type="submission" date="2024-07" db="EMBL/GenBank/DDBJ databases">
        <title>Two chromosome-level genome assemblies of Korean endemic species Abeliophyllum distichum and Forsythia ovata (Oleaceae).</title>
        <authorList>
            <person name="Jang H."/>
        </authorList>
    </citation>
    <scope>NUCLEOTIDE SEQUENCE [LARGE SCALE GENOMIC DNA]</scope>
</reference>
<organism evidence="2 3">
    <name type="scientific">Abeliophyllum distichum</name>
    <dbReference type="NCBI Taxonomy" id="126358"/>
    <lineage>
        <taxon>Eukaryota</taxon>
        <taxon>Viridiplantae</taxon>
        <taxon>Streptophyta</taxon>
        <taxon>Embryophyta</taxon>
        <taxon>Tracheophyta</taxon>
        <taxon>Spermatophyta</taxon>
        <taxon>Magnoliopsida</taxon>
        <taxon>eudicotyledons</taxon>
        <taxon>Gunneridae</taxon>
        <taxon>Pentapetalae</taxon>
        <taxon>asterids</taxon>
        <taxon>lamiids</taxon>
        <taxon>Lamiales</taxon>
        <taxon>Oleaceae</taxon>
        <taxon>Forsythieae</taxon>
        <taxon>Abeliophyllum</taxon>
    </lineage>
</organism>
<evidence type="ECO:0000313" key="2">
    <source>
        <dbReference type="EMBL" id="KAL2510931.1"/>
    </source>
</evidence>
<gene>
    <name evidence="2" type="ORF">Adt_16531</name>
</gene>
<keyword evidence="1" id="KW-0732">Signal</keyword>
<comment type="caution">
    <text evidence="2">The sequence shown here is derived from an EMBL/GenBank/DDBJ whole genome shotgun (WGS) entry which is preliminary data.</text>
</comment>
<feature type="signal peptide" evidence="1">
    <location>
        <begin position="1"/>
        <end position="28"/>
    </location>
</feature>
<protein>
    <submittedName>
        <fullName evidence="2">Uncharacterized protein</fullName>
    </submittedName>
</protein>
<dbReference type="AlphaFoldDB" id="A0ABD1TDW5"/>
<keyword evidence="3" id="KW-1185">Reference proteome</keyword>
<name>A0ABD1TDW5_9LAMI</name>